<dbReference type="InterPro" id="IPR050668">
    <property type="entry name" value="Cytochrome_b5"/>
</dbReference>
<evidence type="ECO:0000256" key="2">
    <source>
        <dbReference type="ARBA" id="ARBA00022723"/>
    </source>
</evidence>
<comment type="caution">
    <text evidence="6">The sequence shown here is derived from an EMBL/GenBank/DDBJ whole genome shotgun (WGS) entry which is preliminary data.</text>
</comment>
<dbReference type="InterPro" id="IPR013786">
    <property type="entry name" value="AcylCoA_DH/ox_N"/>
</dbReference>
<name>A0ABP0HQ24_9DINO</name>
<accession>A0ABP0HQ24</accession>
<dbReference type="PROSITE" id="PS50255">
    <property type="entry name" value="CYTOCHROME_B5_2"/>
    <property type="match status" value="1"/>
</dbReference>
<feature type="non-terminal residue" evidence="6">
    <location>
        <position position="198"/>
    </location>
</feature>
<keyword evidence="2" id="KW-0479">Metal-binding</keyword>
<dbReference type="PRINTS" id="PR00363">
    <property type="entry name" value="CYTOCHROMEB5"/>
</dbReference>
<dbReference type="Gene3D" id="3.10.120.10">
    <property type="entry name" value="Cytochrome b5-like heme/steroid binding domain"/>
    <property type="match status" value="1"/>
</dbReference>
<dbReference type="PANTHER" id="PTHR19359">
    <property type="entry name" value="CYTOCHROME B5"/>
    <property type="match status" value="1"/>
</dbReference>
<keyword evidence="7" id="KW-1185">Reference proteome</keyword>
<protein>
    <recommendedName>
        <fullName evidence="5">Cytochrome b5 heme-binding domain-containing protein</fullName>
    </recommendedName>
</protein>
<dbReference type="Pfam" id="PF02771">
    <property type="entry name" value="Acyl-CoA_dh_N"/>
    <property type="match status" value="1"/>
</dbReference>
<evidence type="ECO:0000313" key="7">
    <source>
        <dbReference type="Proteomes" id="UP001642484"/>
    </source>
</evidence>
<dbReference type="InterPro" id="IPR036400">
    <property type="entry name" value="Cyt_B5-like_heme/steroid_sf"/>
</dbReference>
<keyword evidence="3" id="KW-0408">Iron</keyword>
<comment type="similarity">
    <text evidence="4">Belongs to the cytochrome b5 family.</text>
</comment>
<dbReference type="PANTHER" id="PTHR19359:SF14">
    <property type="entry name" value="CYTOCHROME B5 A"/>
    <property type="match status" value="1"/>
</dbReference>
<proteinExistence type="inferred from homology"/>
<dbReference type="Proteomes" id="UP001642484">
    <property type="component" value="Unassembled WGS sequence"/>
</dbReference>
<dbReference type="Pfam" id="PF00173">
    <property type="entry name" value="Cyt-b5"/>
    <property type="match status" value="1"/>
</dbReference>
<dbReference type="Gene3D" id="1.10.540.10">
    <property type="entry name" value="Acyl-CoA dehydrogenase/oxidase, N-terminal domain"/>
    <property type="match status" value="1"/>
</dbReference>
<gene>
    <name evidence="6" type="ORF">CCMP2556_LOCUS2789</name>
</gene>
<feature type="domain" description="Cytochrome b5 heme-binding" evidence="5">
    <location>
        <begin position="2"/>
        <end position="77"/>
    </location>
</feature>
<dbReference type="SMART" id="SM01117">
    <property type="entry name" value="Cyt-b5"/>
    <property type="match status" value="1"/>
</dbReference>
<dbReference type="EMBL" id="CAXAMN010001107">
    <property type="protein sequence ID" value="CAK8992250.1"/>
    <property type="molecule type" value="Genomic_DNA"/>
</dbReference>
<dbReference type="InterPro" id="IPR001199">
    <property type="entry name" value="Cyt_B5-like_heme/steroid-bd"/>
</dbReference>
<dbReference type="InterPro" id="IPR037069">
    <property type="entry name" value="AcylCoA_DH/ox_N_sf"/>
</dbReference>
<organism evidence="6 7">
    <name type="scientific">Durusdinium trenchii</name>
    <dbReference type="NCBI Taxonomy" id="1381693"/>
    <lineage>
        <taxon>Eukaryota</taxon>
        <taxon>Sar</taxon>
        <taxon>Alveolata</taxon>
        <taxon>Dinophyceae</taxon>
        <taxon>Suessiales</taxon>
        <taxon>Symbiodiniaceae</taxon>
        <taxon>Durusdinium</taxon>
    </lineage>
</organism>
<evidence type="ECO:0000259" key="5">
    <source>
        <dbReference type="PROSITE" id="PS50255"/>
    </source>
</evidence>
<keyword evidence="1" id="KW-0349">Heme</keyword>
<evidence type="ECO:0000256" key="1">
    <source>
        <dbReference type="ARBA" id="ARBA00022617"/>
    </source>
</evidence>
<reference evidence="6 7" key="1">
    <citation type="submission" date="2024-02" db="EMBL/GenBank/DDBJ databases">
        <authorList>
            <person name="Chen Y."/>
            <person name="Shah S."/>
            <person name="Dougan E. K."/>
            <person name="Thang M."/>
            <person name="Chan C."/>
        </authorList>
    </citation>
    <scope>NUCLEOTIDE SEQUENCE [LARGE SCALE GENOMIC DNA]</scope>
</reference>
<dbReference type="SUPFAM" id="SSF55856">
    <property type="entry name" value="Cytochrome b5-like heme/steroid binding domain"/>
    <property type="match status" value="1"/>
</dbReference>
<evidence type="ECO:0000313" key="6">
    <source>
        <dbReference type="EMBL" id="CAK8992250.1"/>
    </source>
</evidence>
<sequence>MARTITSSELAQHQKPGDIWLAINGDVYDVSKFAQLHPGGAKVLEEVGGKDVTEEFYELHRHDVLGKYERLKVGKLEGDHVKVTTGTKGVPFAEIPAFQGQESPFYTESHKKFMKGIQDFVNAELVPIAAAADLKGEYPTRELQMKLGQSGVMASRMGPGHWMDELGQLGISVPGGINPKEIDYFHDALLADGNSSTT</sequence>
<evidence type="ECO:0000256" key="4">
    <source>
        <dbReference type="ARBA" id="ARBA00038168"/>
    </source>
</evidence>
<evidence type="ECO:0000256" key="3">
    <source>
        <dbReference type="ARBA" id="ARBA00023004"/>
    </source>
</evidence>